<proteinExistence type="predicted"/>
<dbReference type="InterPro" id="IPR022053">
    <property type="entry name" value="DUF3613"/>
</dbReference>
<organism evidence="3 4">
    <name type="scientific">Burkholderia ubonensis</name>
    <dbReference type="NCBI Taxonomy" id="101571"/>
    <lineage>
        <taxon>Bacteria</taxon>
        <taxon>Pseudomonadati</taxon>
        <taxon>Pseudomonadota</taxon>
        <taxon>Betaproteobacteria</taxon>
        <taxon>Burkholderiales</taxon>
        <taxon>Burkholderiaceae</taxon>
        <taxon>Burkholderia</taxon>
        <taxon>Burkholderia cepacia complex</taxon>
    </lineage>
</organism>
<dbReference type="RefSeq" id="WP_076478001.1">
    <property type="nucleotide sequence ID" value="NZ_MTJZ01000017.1"/>
</dbReference>
<sequence>MSDNDNNNLDRRMRARRAAALVALLGAAASAQGQQPAGNADVNAAVNSTVNSTVNAAEVGRSTETWLALQRDNRAAGPDLPMLGDAASLAYQRYLDSFKNKIPDSMGSPLGSGGGASSGGQGSAQAY</sequence>
<feature type="region of interest" description="Disordered" evidence="1">
    <location>
        <begin position="102"/>
        <end position="127"/>
    </location>
</feature>
<feature type="compositionally biased region" description="Gly residues" evidence="1">
    <location>
        <begin position="110"/>
        <end position="127"/>
    </location>
</feature>
<dbReference type="AlphaFoldDB" id="A0A1R1JBI0"/>
<name>A0A1R1JBI0_9BURK</name>
<evidence type="ECO:0000256" key="2">
    <source>
        <dbReference type="SAM" id="SignalP"/>
    </source>
</evidence>
<feature type="chain" id="PRO_5013000546" description="DUF3613 domain-containing protein" evidence="2">
    <location>
        <begin position="34"/>
        <end position="127"/>
    </location>
</feature>
<comment type="caution">
    <text evidence="3">The sequence shown here is derived from an EMBL/GenBank/DDBJ whole genome shotgun (WGS) entry which is preliminary data.</text>
</comment>
<evidence type="ECO:0000313" key="3">
    <source>
        <dbReference type="EMBL" id="OMG72391.1"/>
    </source>
</evidence>
<evidence type="ECO:0008006" key="5">
    <source>
        <dbReference type="Google" id="ProtNLM"/>
    </source>
</evidence>
<dbReference type="Proteomes" id="UP000187194">
    <property type="component" value="Unassembled WGS sequence"/>
</dbReference>
<accession>A0A1R1JBI0</accession>
<evidence type="ECO:0000313" key="4">
    <source>
        <dbReference type="Proteomes" id="UP000187194"/>
    </source>
</evidence>
<dbReference type="EMBL" id="MTJZ01000017">
    <property type="protein sequence ID" value="OMG72391.1"/>
    <property type="molecule type" value="Genomic_DNA"/>
</dbReference>
<dbReference type="Pfam" id="PF12266">
    <property type="entry name" value="DUF3613"/>
    <property type="match status" value="1"/>
</dbReference>
<feature type="signal peptide" evidence="2">
    <location>
        <begin position="1"/>
        <end position="33"/>
    </location>
</feature>
<evidence type="ECO:0000256" key="1">
    <source>
        <dbReference type="SAM" id="MobiDB-lite"/>
    </source>
</evidence>
<gene>
    <name evidence="3" type="ORF">BW685_16115</name>
</gene>
<reference evidence="3 4" key="1">
    <citation type="submission" date="2017-01" db="EMBL/GenBank/DDBJ databases">
        <title>Phylogeographic, genomic and meropenem susceptibility analysis of Burkholderia ubonensis.</title>
        <authorList>
            <person name="Price E.P."/>
            <person name="Sarovich D.S."/>
            <person name="Webb J.R."/>
            <person name="Hall C.M."/>
            <person name="Sahl J.W."/>
            <person name="Kaestli M."/>
            <person name="Mayo M."/>
            <person name="Harrington G."/>
            <person name="Baker A.L."/>
            <person name="Sidak-Loftis L.C."/>
            <person name="Lummis M."/>
            <person name="Schupp J.M."/>
            <person name="Gillece J.D."/>
            <person name="Tuanyok A."/>
            <person name="Warner J."/>
            <person name="Busch J.D."/>
            <person name="Keim P."/>
            <person name="Currie B.J."/>
            <person name="Wagner D.M."/>
        </authorList>
    </citation>
    <scope>NUCLEOTIDE SEQUENCE [LARGE SCALE GENOMIC DNA]</scope>
    <source>
        <strain evidence="3 4">A21</strain>
    </source>
</reference>
<keyword evidence="2" id="KW-0732">Signal</keyword>
<protein>
    <recommendedName>
        <fullName evidence="5">DUF3613 domain-containing protein</fullName>
    </recommendedName>
</protein>